<dbReference type="PROSITE" id="PS50157">
    <property type="entry name" value="ZINC_FINGER_C2H2_2"/>
    <property type="match status" value="1"/>
</dbReference>
<comment type="similarity">
    <text evidence="1">Belongs to the Elbow/Noc family.</text>
</comment>
<dbReference type="GO" id="GO:0005634">
    <property type="term" value="C:nucleus"/>
    <property type="evidence" value="ECO:0007669"/>
    <property type="project" value="TreeGrafter"/>
</dbReference>
<keyword evidence="3 5" id="KW-0863">Zinc-finger</keyword>
<evidence type="ECO:0000256" key="5">
    <source>
        <dbReference type="PROSITE-ProRule" id="PRU00042"/>
    </source>
</evidence>
<name>A0AAN9T5T6_9HEMI</name>
<dbReference type="Gene3D" id="3.30.160.60">
    <property type="entry name" value="Classic Zinc Finger"/>
    <property type="match status" value="1"/>
</dbReference>
<comment type="caution">
    <text evidence="8">The sequence shown here is derived from an EMBL/GenBank/DDBJ whole genome shotgun (WGS) entry which is preliminary data.</text>
</comment>
<accession>A0AAN9T5T6</accession>
<dbReference type="PANTHER" id="PTHR12522:SF5">
    <property type="entry name" value="ZINC FINGER PROTEIN NOC"/>
    <property type="match status" value="1"/>
</dbReference>
<dbReference type="Proteomes" id="UP001367676">
    <property type="component" value="Unassembled WGS sequence"/>
</dbReference>
<evidence type="ECO:0000256" key="4">
    <source>
        <dbReference type="ARBA" id="ARBA00022833"/>
    </source>
</evidence>
<dbReference type="AlphaFoldDB" id="A0AAN9T5T6"/>
<keyword evidence="2" id="KW-0479">Metal-binding</keyword>
<evidence type="ECO:0000259" key="7">
    <source>
        <dbReference type="PROSITE" id="PS50157"/>
    </source>
</evidence>
<dbReference type="InterPro" id="IPR051520">
    <property type="entry name" value="Elbow/Noc_ZnFinger"/>
</dbReference>
<dbReference type="GO" id="GO:0008270">
    <property type="term" value="F:zinc ion binding"/>
    <property type="evidence" value="ECO:0007669"/>
    <property type="project" value="UniProtKB-KW"/>
</dbReference>
<dbReference type="PANTHER" id="PTHR12522">
    <property type="entry name" value="ZINC-FINGER PROTEIN NOLZ1-RELATED"/>
    <property type="match status" value="1"/>
</dbReference>
<feature type="compositionally biased region" description="Low complexity" evidence="6">
    <location>
        <begin position="64"/>
        <end position="80"/>
    </location>
</feature>
<reference evidence="8 9" key="1">
    <citation type="submission" date="2024-03" db="EMBL/GenBank/DDBJ databases">
        <title>Adaptation during the transition from Ophiocordyceps entomopathogen to insect associate is accompanied by gene loss and intensified selection.</title>
        <authorList>
            <person name="Ward C.M."/>
            <person name="Onetto C.A."/>
            <person name="Borneman A.R."/>
        </authorList>
    </citation>
    <scope>NUCLEOTIDE SEQUENCE [LARGE SCALE GENOMIC DNA]</scope>
    <source>
        <strain evidence="8">AWRI1</strain>
        <tissue evidence="8">Single Adult Female</tissue>
    </source>
</reference>
<evidence type="ECO:0000256" key="1">
    <source>
        <dbReference type="ARBA" id="ARBA00010144"/>
    </source>
</evidence>
<keyword evidence="4" id="KW-0862">Zinc</keyword>
<feature type="domain" description="C2H2-type" evidence="7">
    <location>
        <begin position="327"/>
        <end position="360"/>
    </location>
</feature>
<evidence type="ECO:0000256" key="2">
    <source>
        <dbReference type="ARBA" id="ARBA00022723"/>
    </source>
</evidence>
<dbReference type="InterPro" id="IPR036236">
    <property type="entry name" value="Znf_C2H2_sf"/>
</dbReference>
<sequence>MKNCRICVRSLADVKMSEKRIPKTKILDPKSSPLALLAQTCSQIGADCSNSKALLPSLDRKKSSSANSNSSSDRSLSGSSITKSHSGHKSPDNKLAFKPYELNVLSRKSDSSRPPSSHTDSDDRKSSSRNSSRKSASASPHAASTPNEKSASSPPSSSSTVGSDVKPQTPVDVASTKSSTAIDPYASLKDTTASSPFKSPFSLSPLPNFGCNGCPTLPLDPTNPAFRSAFPNGHHLPHPSLLDPSCFQSSTPSPYMSYTRVKTPSGGETVVPVCKDPYCFSCRFTLHGAMGPCPPGCVQCDQKYNAAAAAMLMSNPFSAYHQYGRPFICNWMSGEQYCGKRFRNSDELLQHLRTHTSTTDPLALMNHLRYSSAIGPLAGSAAAAAVAAARYHPYSKPGALPTAPLGASPFSAFNPTLSPFYPPYSLYDQRIGAAVNP</sequence>
<keyword evidence="9" id="KW-1185">Reference proteome</keyword>
<feature type="compositionally biased region" description="Low complexity" evidence="6">
    <location>
        <begin position="128"/>
        <end position="159"/>
    </location>
</feature>
<gene>
    <name evidence="8" type="ORF">V9T40_010782</name>
</gene>
<evidence type="ECO:0000256" key="6">
    <source>
        <dbReference type="SAM" id="MobiDB-lite"/>
    </source>
</evidence>
<dbReference type="GO" id="GO:0045892">
    <property type="term" value="P:negative regulation of DNA-templated transcription"/>
    <property type="evidence" value="ECO:0007669"/>
    <property type="project" value="TreeGrafter"/>
</dbReference>
<evidence type="ECO:0000313" key="9">
    <source>
        <dbReference type="Proteomes" id="UP001367676"/>
    </source>
</evidence>
<evidence type="ECO:0000256" key="3">
    <source>
        <dbReference type="ARBA" id="ARBA00022771"/>
    </source>
</evidence>
<organism evidence="8 9">
    <name type="scientific">Parthenolecanium corni</name>
    <dbReference type="NCBI Taxonomy" id="536013"/>
    <lineage>
        <taxon>Eukaryota</taxon>
        <taxon>Metazoa</taxon>
        <taxon>Ecdysozoa</taxon>
        <taxon>Arthropoda</taxon>
        <taxon>Hexapoda</taxon>
        <taxon>Insecta</taxon>
        <taxon>Pterygota</taxon>
        <taxon>Neoptera</taxon>
        <taxon>Paraneoptera</taxon>
        <taxon>Hemiptera</taxon>
        <taxon>Sternorrhyncha</taxon>
        <taxon>Coccoidea</taxon>
        <taxon>Coccidae</taxon>
        <taxon>Parthenolecanium</taxon>
    </lineage>
</organism>
<feature type="region of interest" description="Disordered" evidence="6">
    <location>
        <begin position="58"/>
        <end position="177"/>
    </location>
</feature>
<protein>
    <recommendedName>
        <fullName evidence="7">C2H2-type domain-containing protein</fullName>
    </recommendedName>
</protein>
<evidence type="ECO:0000313" key="8">
    <source>
        <dbReference type="EMBL" id="KAK7573591.1"/>
    </source>
</evidence>
<dbReference type="InterPro" id="IPR013087">
    <property type="entry name" value="Znf_C2H2_type"/>
</dbReference>
<proteinExistence type="inferred from homology"/>
<dbReference type="SUPFAM" id="SSF57667">
    <property type="entry name" value="beta-beta-alpha zinc fingers"/>
    <property type="match status" value="1"/>
</dbReference>
<dbReference type="EMBL" id="JBBCAQ010000037">
    <property type="protein sequence ID" value="KAK7573591.1"/>
    <property type="molecule type" value="Genomic_DNA"/>
</dbReference>